<dbReference type="SUPFAM" id="SSF50249">
    <property type="entry name" value="Nucleic acid-binding proteins"/>
    <property type="match status" value="1"/>
</dbReference>
<keyword evidence="2 3" id="KW-0694">RNA-binding</keyword>
<proteinExistence type="predicted"/>
<dbReference type="Gene3D" id="2.40.50.140">
    <property type="entry name" value="Nucleic acid-binding proteins"/>
    <property type="match status" value="1"/>
</dbReference>
<dbReference type="AlphaFoldDB" id="A0A1G1V423"/>
<comment type="caution">
    <text evidence="5">The sequence shown here is derived from an EMBL/GenBank/DDBJ whole genome shotgun (WGS) entry which is preliminary data.</text>
</comment>
<gene>
    <name evidence="5" type="ORF">A3D26_00860</name>
</gene>
<keyword evidence="1 3" id="KW-0820">tRNA-binding</keyword>
<evidence type="ECO:0000256" key="3">
    <source>
        <dbReference type="PROSITE-ProRule" id="PRU00209"/>
    </source>
</evidence>
<dbReference type="STRING" id="1797516.A3D26_00860"/>
<dbReference type="Proteomes" id="UP000178319">
    <property type="component" value="Unassembled WGS sequence"/>
</dbReference>
<dbReference type="GO" id="GO:0000049">
    <property type="term" value="F:tRNA binding"/>
    <property type="evidence" value="ECO:0007669"/>
    <property type="project" value="UniProtKB-UniRule"/>
</dbReference>
<evidence type="ECO:0000313" key="6">
    <source>
        <dbReference type="Proteomes" id="UP000178319"/>
    </source>
</evidence>
<accession>A0A1G1V423</accession>
<organism evidence="5 6">
    <name type="scientific">Candidatus Blackburnbacteria bacterium RIFCSPHIGHO2_02_FULL_44_20</name>
    <dbReference type="NCBI Taxonomy" id="1797516"/>
    <lineage>
        <taxon>Bacteria</taxon>
        <taxon>Candidatus Blackburniibacteriota</taxon>
    </lineage>
</organism>
<evidence type="ECO:0000313" key="5">
    <source>
        <dbReference type="EMBL" id="OGY10122.1"/>
    </source>
</evidence>
<evidence type="ECO:0000256" key="1">
    <source>
        <dbReference type="ARBA" id="ARBA00022555"/>
    </source>
</evidence>
<evidence type="ECO:0000259" key="4">
    <source>
        <dbReference type="PROSITE" id="PS50886"/>
    </source>
</evidence>
<dbReference type="InterPro" id="IPR051270">
    <property type="entry name" value="Tyrosine-tRNA_ligase_regulator"/>
</dbReference>
<dbReference type="InterPro" id="IPR012340">
    <property type="entry name" value="NA-bd_OB-fold"/>
</dbReference>
<reference evidence="5 6" key="1">
    <citation type="journal article" date="2016" name="Nat. Commun.">
        <title>Thousands of microbial genomes shed light on interconnected biogeochemical processes in an aquifer system.</title>
        <authorList>
            <person name="Anantharaman K."/>
            <person name="Brown C.T."/>
            <person name="Hug L.A."/>
            <person name="Sharon I."/>
            <person name="Castelle C.J."/>
            <person name="Probst A.J."/>
            <person name="Thomas B.C."/>
            <person name="Singh A."/>
            <person name="Wilkins M.J."/>
            <person name="Karaoz U."/>
            <person name="Brodie E.L."/>
            <person name="Williams K.H."/>
            <person name="Hubbard S.S."/>
            <person name="Banfield J.F."/>
        </authorList>
    </citation>
    <scope>NUCLEOTIDE SEQUENCE [LARGE SCALE GENOMIC DNA]</scope>
</reference>
<feature type="domain" description="TRNA-binding" evidence="4">
    <location>
        <begin position="11"/>
        <end position="110"/>
    </location>
</feature>
<dbReference type="InterPro" id="IPR002547">
    <property type="entry name" value="tRNA-bd_dom"/>
</dbReference>
<protein>
    <recommendedName>
        <fullName evidence="4">tRNA-binding domain-containing protein</fullName>
    </recommendedName>
</protein>
<dbReference type="PANTHER" id="PTHR11586">
    <property type="entry name" value="TRNA-AMINOACYLATION COFACTOR ARC1 FAMILY MEMBER"/>
    <property type="match status" value="1"/>
</dbReference>
<dbReference type="PANTHER" id="PTHR11586:SF37">
    <property type="entry name" value="TRNA-BINDING DOMAIN-CONTAINING PROTEIN"/>
    <property type="match status" value="1"/>
</dbReference>
<evidence type="ECO:0000256" key="2">
    <source>
        <dbReference type="ARBA" id="ARBA00022884"/>
    </source>
</evidence>
<name>A0A1G1V423_9BACT</name>
<dbReference type="Pfam" id="PF01588">
    <property type="entry name" value="tRNA_bind"/>
    <property type="match status" value="1"/>
</dbReference>
<dbReference type="EMBL" id="MHBZ01000040">
    <property type="protein sequence ID" value="OGY10122.1"/>
    <property type="molecule type" value="Genomic_DNA"/>
</dbReference>
<sequence length="110" mass="12372">MESVTTISAEEFFKVELRVGEVVQTETLENSKKLFRLTVNFGDQTRTILTGLRPFYEPDFFTGKLFVFAYNLAPRKMAGEESNGMLLCVDSNKPYPIEAPEGVLRGDGVK</sequence>
<dbReference type="PROSITE" id="PS50886">
    <property type="entry name" value="TRBD"/>
    <property type="match status" value="1"/>
</dbReference>